<dbReference type="STRING" id="279824.SAMN03080617_03969"/>
<organism evidence="3 4">
    <name type="scientific">Algoriphagus alkaliphilus</name>
    <dbReference type="NCBI Taxonomy" id="279824"/>
    <lineage>
        <taxon>Bacteria</taxon>
        <taxon>Pseudomonadati</taxon>
        <taxon>Bacteroidota</taxon>
        <taxon>Cytophagia</taxon>
        <taxon>Cytophagales</taxon>
        <taxon>Cyclobacteriaceae</taxon>
        <taxon>Algoriphagus</taxon>
    </lineage>
</organism>
<evidence type="ECO:0000313" key="3">
    <source>
        <dbReference type="EMBL" id="SDA94816.1"/>
    </source>
</evidence>
<proteinExistence type="predicted"/>
<dbReference type="PANTHER" id="PTHR33295:SF7">
    <property type="entry name" value="ATPASE"/>
    <property type="match status" value="1"/>
</dbReference>
<evidence type="ECO:0000313" key="4">
    <source>
        <dbReference type="Proteomes" id="UP000198756"/>
    </source>
</evidence>
<dbReference type="InterPro" id="IPR027417">
    <property type="entry name" value="P-loop_NTPase"/>
</dbReference>
<dbReference type="Proteomes" id="UP000198756">
    <property type="component" value="Unassembled WGS sequence"/>
</dbReference>
<dbReference type="Pfam" id="PF13635">
    <property type="entry name" value="DUF4143"/>
    <property type="match status" value="1"/>
</dbReference>
<evidence type="ECO:0000259" key="2">
    <source>
        <dbReference type="Pfam" id="PF13635"/>
    </source>
</evidence>
<dbReference type="InterPro" id="IPR041682">
    <property type="entry name" value="AAA_14"/>
</dbReference>
<dbReference type="SUPFAM" id="SSF52540">
    <property type="entry name" value="P-loop containing nucleoside triphosphate hydrolases"/>
    <property type="match status" value="1"/>
</dbReference>
<evidence type="ECO:0008006" key="5">
    <source>
        <dbReference type="Google" id="ProtNLM"/>
    </source>
</evidence>
<dbReference type="InterPro" id="IPR025420">
    <property type="entry name" value="DUF4143"/>
</dbReference>
<dbReference type="Pfam" id="PF13173">
    <property type="entry name" value="AAA_14"/>
    <property type="match status" value="1"/>
</dbReference>
<feature type="domain" description="DUF4143" evidence="2">
    <location>
        <begin position="222"/>
        <end position="382"/>
    </location>
</feature>
<dbReference type="RefSeq" id="WP_092734125.1">
    <property type="nucleotide sequence ID" value="NZ_FMXE01000041.1"/>
</dbReference>
<dbReference type="OrthoDB" id="9801840at2"/>
<sequence length="437" mass="50189">MNRHLLPRLLNWKNSPDRKPLIIRGARQVGKTWLMQEFGRSYFSDLVYVNFETNRQARSLFEQGLDLSRIIQGLEIQVGKPIVASETLVIFDEIQECQEALTALKYFQEQIPEYALLAAGSLLGVAMHQNSSFPVGKVEFLNLYPLTFSEFLEALGEKPLSELLKRLDWDLISPFREKFIQLLKSYYFIGGMPEAVKSYVDHRDFFVVREIQKRILQSYELDFSKHAPVEVVPRIRMVWNAVPAQLAKENKKFIFSQLRQGARSKDFELAVEWLRDGGLIHRIARVSKPGFPLKAYEDFASFKVYLLDVGILGTMVDLDPKSILEGNRLFTEFKGTLTEQFVLQELTAAGHSLFYWSAERGIAELDFILQFKGKVVPVEVKAEENLKAKSLKVVADNFPETTPIRTSMSDFRQESWMTNFPLFAMGSLAEYLKNVSS</sequence>
<dbReference type="AlphaFoldDB" id="A0A1G5ZJX3"/>
<dbReference type="PANTHER" id="PTHR33295">
    <property type="entry name" value="ATPASE"/>
    <property type="match status" value="1"/>
</dbReference>
<name>A0A1G5ZJX3_9BACT</name>
<protein>
    <recommendedName>
        <fullName evidence="5">AAA+ ATPase domain-containing protein</fullName>
    </recommendedName>
</protein>
<gene>
    <name evidence="3" type="ORF">SAMN03080617_03969</name>
</gene>
<feature type="domain" description="AAA" evidence="1">
    <location>
        <begin position="18"/>
        <end position="152"/>
    </location>
</feature>
<keyword evidence="4" id="KW-1185">Reference proteome</keyword>
<evidence type="ECO:0000259" key="1">
    <source>
        <dbReference type="Pfam" id="PF13173"/>
    </source>
</evidence>
<dbReference type="EMBL" id="FMXE01000041">
    <property type="protein sequence ID" value="SDA94816.1"/>
    <property type="molecule type" value="Genomic_DNA"/>
</dbReference>
<accession>A0A1G5ZJX3</accession>
<reference evidence="4" key="1">
    <citation type="submission" date="2016-10" db="EMBL/GenBank/DDBJ databases">
        <authorList>
            <person name="Varghese N."/>
            <person name="Submissions S."/>
        </authorList>
    </citation>
    <scope>NUCLEOTIDE SEQUENCE [LARGE SCALE GENOMIC DNA]</scope>
    <source>
        <strain evidence="4">DSM 22703</strain>
    </source>
</reference>